<dbReference type="GO" id="GO:0005829">
    <property type="term" value="C:cytosol"/>
    <property type="evidence" value="ECO:0007669"/>
    <property type="project" value="TreeGrafter"/>
</dbReference>
<accession>A0A9D4V523</accession>
<keyword evidence="4 7" id="KW-0719">Serine esterase</keyword>
<evidence type="ECO:0000313" key="9">
    <source>
        <dbReference type="Proteomes" id="UP000886520"/>
    </source>
</evidence>
<dbReference type="PANTHER" id="PTHR10061">
    <property type="entry name" value="S-FORMYLGLUTATHIONE HYDROLASE"/>
    <property type="match status" value="1"/>
</dbReference>
<evidence type="ECO:0000256" key="1">
    <source>
        <dbReference type="ARBA" id="ARBA00005622"/>
    </source>
</evidence>
<evidence type="ECO:0000256" key="4">
    <source>
        <dbReference type="ARBA" id="ARBA00022487"/>
    </source>
</evidence>
<dbReference type="EC" id="3.1.2.12" evidence="2 7"/>
<comment type="function">
    <text evidence="7">Serine hydrolase involved in the detoxification of formaldehyde.</text>
</comment>
<feature type="active site" description="Charge relay system" evidence="6">
    <location>
        <position position="216"/>
    </location>
</feature>
<evidence type="ECO:0000256" key="2">
    <source>
        <dbReference type="ARBA" id="ARBA00012479"/>
    </source>
</evidence>
<feature type="active site" description="Charge relay system" evidence="6">
    <location>
        <position position="139"/>
    </location>
</feature>
<comment type="similarity">
    <text evidence="1 7">Belongs to the esterase D family.</text>
</comment>
<keyword evidence="5 7" id="KW-0378">Hydrolase</keyword>
<dbReference type="EMBL" id="JABFUD020000005">
    <property type="protein sequence ID" value="KAI5079517.1"/>
    <property type="molecule type" value="Genomic_DNA"/>
</dbReference>
<evidence type="ECO:0000256" key="6">
    <source>
        <dbReference type="PIRSR" id="PIRSR614186-1"/>
    </source>
</evidence>
<dbReference type="GO" id="GO:0052689">
    <property type="term" value="F:carboxylic ester hydrolase activity"/>
    <property type="evidence" value="ECO:0007669"/>
    <property type="project" value="UniProtKB-KW"/>
</dbReference>
<dbReference type="PANTHER" id="PTHR10061:SF0">
    <property type="entry name" value="S-FORMYLGLUTATHIONE HYDROLASE"/>
    <property type="match status" value="1"/>
</dbReference>
<dbReference type="InterPro" id="IPR029058">
    <property type="entry name" value="AB_hydrolase_fold"/>
</dbReference>
<evidence type="ECO:0000256" key="7">
    <source>
        <dbReference type="RuleBase" id="RU363068"/>
    </source>
</evidence>
<dbReference type="Pfam" id="PF00756">
    <property type="entry name" value="Esterase"/>
    <property type="match status" value="1"/>
</dbReference>
<proteinExistence type="inferred from homology"/>
<dbReference type="NCBIfam" id="TIGR02821">
    <property type="entry name" value="fghA_ester_D"/>
    <property type="match status" value="1"/>
</dbReference>
<name>A0A9D4V523_ADICA</name>
<dbReference type="SUPFAM" id="SSF53474">
    <property type="entry name" value="alpha/beta-Hydrolases"/>
    <property type="match status" value="1"/>
</dbReference>
<dbReference type="AlphaFoldDB" id="A0A9D4V523"/>
<gene>
    <name evidence="8" type="ORF">GOP47_0004996</name>
</gene>
<comment type="subcellular location">
    <subcellularLocation>
        <location evidence="7">Cytoplasm</location>
    </subcellularLocation>
</comment>
<comment type="catalytic activity">
    <reaction evidence="7">
        <text>S-formylglutathione + H2O = formate + glutathione + H(+)</text>
        <dbReference type="Rhea" id="RHEA:14961"/>
        <dbReference type="ChEBI" id="CHEBI:15377"/>
        <dbReference type="ChEBI" id="CHEBI:15378"/>
        <dbReference type="ChEBI" id="CHEBI:15740"/>
        <dbReference type="ChEBI" id="CHEBI:57688"/>
        <dbReference type="ChEBI" id="CHEBI:57925"/>
        <dbReference type="EC" id="3.1.2.12"/>
    </reaction>
</comment>
<dbReference type="FunFam" id="3.40.50.1820:FF:000002">
    <property type="entry name" value="S-formylglutathione hydrolase"/>
    <property type="match status" value="1"/>
</dbReference>
<dbReference type="Proteomes" id="UP000886520">
    <property type="component" value="Chromosome 5"/>
</dbReference>
<dbReference type="GO" id="GO:0046294">
    <property type="term" value="P:formaldehyde catabolic process"/>
    <property type="evidence" value="ECO:0007669"/>
    <property type="project" value="InterPro"/>
</dbReference>
<dbReference type="InterPro" id="IPR014186">
    <property type="entry name" value="S-formylglutathione_hydrol"/>
</dbReference>
<keyword evidence="9" id="KW-1185">Reference proteome</keyword>
<evidence type="ECO:0000256" key="5">
    <source>
        <dbReference type="ARBA" id="ARBA00022801"/>
    </source>
</evidence>
<dbReference type="InterPro" id="IPR000801">
    <property type="entry name" value="Esterase-like"/>
</dbReference>
<dbReference type="OrthoDB" id="420518at2759"/>
<feature type="active site" description="Charge relay system" evidence="6">
    <location>
        <position position="250"/>
    </location>
</feature>
<protein>
    <recommendedName>
        <fullName evidence="3 7">S-formylglutathione hydrolase</fullName>
        <ecNumber evidence="2 7">3.1.2.12</ecNumber>
    </recommendedName>
</protein>
<sequence length="272" mass="30128">MSVSKVAGLTATTWQKTQRQSKSIYFPPAAATAKVPVLYWLSGLTCTDENFIQKSGAQRAAAKKGIALICPDTSPRGVNVEGDSDSWDFGVGAGFYLDATEPKWKNWQMYSYVTKELPSLLSANFPQLDTTRASIFGHSMGGHGALTIFLKNSDKYKSTSAFAPICNPISSAWGQKAFHGYLGSVQSQWKVYDATELMKNYEGGKTTILIDQGDADKFLHEKQLLPDKFQEACNLAGMPLILRMQPEYDHSYFFIATFVDDHIQHHAKALFS</sequence>
<keyword evidence="7" id="KW-0963">Cytoplasm</keyword>
<evidence type="ECO:0000313" key="8">
    <source>
        <dbReference type="EMBL" id="KAI5079517.1"/>
    </source>
</evidence>
<dbReference type="GO" id="GO:0018738">
    <property type="term" value="F:S-formylglutathione hydrolase activity"/>
    <property type="evidence" value="ECO:0007669"/>
    <property type="project" value="UniProtKB-EC"/>
</dbReference>
<evidence type="ECO:0000256" key="3">
    <source>
        <dbReference type="ARBA" id="ARBA00016774"/>
    </source>
</evidence>
<reference evidence="8 9" key="1">
    <citation type="submission" date="2021-01" db="EMBL/GenBank/DDBJ databases">
        <title>Adiantum capillus-veneris genome.</title>
        <authorList>
            <person name="Fang Y."/>
            <person name="Liao Q."/>
        </authorList>
    </citation>
    <scope>NUCLEOTIDE SEQUENCE [LARGE SCALE GENOMIC DNA]</scope>
    <source>
        <strain evidence="8">H3</strain>
        <tissue evidence="8">Leaf</tissue>
    </source>
</reference>
<organism evidence="8 9">
    <name type="scientific">Adiantum capillus-veneris</name>
    <name type="common">Maidenhair fern</name>
    <dbReference type="NCBI Taxonomy" id="13818"/>
    <lineage>
        <taxon>Eukaryota</taxon>
        <taxon>Viridiplantae</taxon>
        <taxon>Streptophyta</taxon>
        <taxon>Embryophyta</taxon>
        <taxon>Tracheophyta</taxon>
        <taxon>Polypodiopsida</taxon>
        <taxon>Polypodiidae</taxon>
        <taxon>Polypodiales</taxon>
        <taxon>Pteridineae</taxon>
        <taxon>Pteridaceae</taxon>
        <taxon>Vittarioideae</taxon>
        <taxon>Adiantum</taxon>
    </lineage>
</organism>
<comment type="caution">
    <text evidence="8">The sequence shown here is derived from an EMBL/GenBank/DDBJ whole genome shotgun (WGS) entry which is preliminary data.</text>
</comment>
<dbReference type="Gene3D" id="3.40.50.1820">
    <property type="entry name" value="alpha/beta hydrolase"/>
    <property type="match status" value="1"/>
</dbReference>